<protein>
    <submittedName>
        <fullName evidence="1">Uncharacterized protein</fullName>
    </submittedName>
</protein>
<dbReference type="EMBL" id="BK015535">
    <property type="protein sequence ID" value="DAE11615.1"/>
    <property type="molecule type" value="Genomic_DNA"/>
</dbReference>
<name>A0A8S5PX81_9CAUD</name>
<sequence>MASNRNKNREELRTRYLSGVLEHLETVGEEVLRTNSNEIAIPCLDVDGNEEWVVITFKVPTGSRDGDAYDGYSVAEEYEIKQKLKAEKAIAAAKAKEKKIAKDKAKRGVK</sequence>
<evidence type="ECO:0000313" key="1">
    <source>
        <dbReference type="EMBL" id="DAE11615.1"/>
    </source>
</evidence>
<proteinExistence type="predicted"/>
<reference evidence="1" key="1">
    <citation type="journal article" date="2021" name="Proc. Natl. Acad. Sci. U.S.A.">
        <title>A Catalog of Tens of Thousands of Viruses from Human Metagenomes Reveals Hidden Associations with Chronic Diseases.</title>
        <authorList>
            <person name="Tisza M.J."/>
            <person name="Buck C.B."/>
        </authorList>
    </citation>
    <scope>NUCLEOTIDE SEQUENCE</scope>
    <source>
        <strain evidence="1">Ct2vX3</strain>
    </source>
</reference>
<accession>A0A8S5PX81</accession>
<organism evidence="1">
    <name type="scientific">Siphoviridae sp. ct2vX3</name>
    <dbReference type="NCBI Taxonomy" id="2825318"/>
    <lineage>
        <taxon>Viruses</taxon>
        <taxon>Duplodnaviria</taxon>
        <taxon>Heunggongvirae</taxon>
        <taxon>Uroviricota</taxon>
        <taxon>Caudoviricetes</taxon>
    </lineage>
</organism>